<protein>
    <recommendedName>
        <fullName evidence="1">uroporphyrinogen-III C-methyltransferase</fullName>
        <ecNumber evidence="1">2.1.1.107</ecNumber>
    </recommendedName>
</protein>
<dbReference type="SUPFAM" id="SSF53790">
    <property type="entry name" value="Tetrapyrrole methylase"/>
    <property type="match status" value="1"/>
</dbReference>
<dbReference type="InterPro" id="IPR000878">
    <property type="entry name" value="4pyrrol_Mease"/>
</dbReference>
<evidence type="ECO:0000256" key="4">
    <source>
        <dbReference type="ARBA" id="ARBA00022691"/>
    </source>
</evidence>
<dbReference type="InterPro" id="IPR036388">
    <property type="entry name" value="WH-like_DNA-bd_sf"/>
</dbReference>
<dbReference type="NCBIfam" id="TIGR01469">
    <property type="entry name" value="cobA_cysG_Cterm"/>
    <property type="match status" value="1"/>
</dbReference>
<dbReference type="Gene3D" id="3.30.950.10">
    <property type="entry name" value="Methyltransferase, Cobalt-precorrin-4 Transmethylase, Domain 2"/>
    <property type="match status" value="1"/>
</dbReference>
<dbReference type="InterPro" id="IPR003754">
    <property type="entry name" value="4pyrrol_synth_uPrphyn_synth"/>
</dbReference>
<dbReference type="InterPro" id="IPR050161">
    <property type="entry name" value="Siro_Cobalamin_biosynth"/>
</dbReference>
<keyword evidence="2 9" id="KW-0489">Methyltransferase</keyword>
<keyword evidence="6" id="KW-0627">Porphyrin biosynthesis</keyword>
<dbReference type="NCBIfam" id="NF005568">
    <property type="entry name" value="PRK07239.1"/>
    <property type="match status" value="1"/>
</dbReference>
<evidence type="ECO:0000256" key="1">
    <source>
        <dbReference type="ARBA" id="ARBA00012162"/>
    </source>
</evidence>
<dbReference type="EMBL" id="FXAC01000030">
    <property type="protein sequence ID" value="SMF31907.1"/>
    <property type="molecule type" value="Genomic_DNA"/>
</dbReference>
<sequence>MSDFDWNGCPVLLVGTGPAAPLEVARLIRAGARVSVAGTAEQLCARGDALARVARRLGVKADPARESVRTALEACTFVGAEAADFDADAAASGAAAVVCAADDAAETKRWRALSRRHGKPFSTLRSGRPGVALVGGGPGDPQLMTEAARQHLMRADVVLYDKLAPTAVLEQLCPGALLVNVGKDPGHHKMPQYLIERALVEFARAGACVVRFKGGDPFVFGRGAEERRTLQGEGIEVTVVSGISSSIAVPAAAGIPVTCRGINRSFTVISGHEVPAPDELEGLVKVGGTLVVLMGLAHLPELMAGLVKHGLDPELPAAVVEKGSTQRQRVFASAARSIARVVSDEGVSSPAIVVLGHVVELGDDLARLIERVSNERSEESEPLKSPLTRGPTAEPAAEIRDGGIPGRGIRDGRIQEEPGTASSTVKASEKVLVAPSDSLTGFVIAVTASRRAEDQAEAFERRGATVLKAPTMRIVPTENDETLHRASAQVIEDKPGVLLVTTGHGVRGWFEAAEAGGTRSQLCAALEGADILVRGAKARGAIKSLGLVEQGVASQDSTSSLVDLALSRGVADKHVVFQQHGAVDHAHVERLERAGARLTVVQPYRWEQPRDVAAVSQLMLAIIKEHVNAVTFTSAPAVEALFERAQKEGTMEPLLEALRHRVLSVAVGHVTAEPLQRAGITPLIPDRPRMGSLVRALTTHLERQTVDLPHTPFGQVTLRGAHLLCGERRVELPSHLANITRVVMQAAGDLVTRQSIRREVPAAPSDHAIDMAISRIRKLTGEPKLILTVSKMGFRANVSL</sequence>
<dbReference type="InterPro" id="IPR036108">
    <property type="entry name" value="4pyrrol_syn_uPrphyn_synt_sf"/>
</dbReference>
<dbReference type="PANTHER" id="PTHR45790">
    <property type="entry name" value="SIROHEME SYNTHASE-RELATED"/>
    <property type="match status" value="1"/>
</dbReference>
<keyword evidence="10" id="KW-1185">Reference proteome</keyword>
<dbReference type="EC" id="2.1.1.107" evidence="1"/>
<dbReference type="Pfam" id="PF00590">
    <property type="entry name" value="TP_methylase"/>
    <property type="match status" value="1"/>
</dbReference>
<reference evidence="10" key="1">
    <citation type="submission" date="2017-04" db="EMBL/GenBank/DDBJ databases">
        <authorList>
            <person name="Varghese N."/>
            <person name="Submissions S."/>
        </authorList>
    </citation>
    <scope>NUCLEOTIDE SEQUENCE [LARGE SCALE GENOMIC DNA]</scope>
    <source>
        <strain evidence="10">NIO-1021</strain>
    </source>
</reference>
<organism evidence="9 10">
    <name type="scientific">Kocuria marina subsp. indica</name>
    <dbReference type="NCBI Taxonomy" id="1049583"/>
    <lineage>
        <taxon>Bacteria</taxon>
        <taxon>Bacillati</taxon>
        <taxon>Actinomycetota</taxon>
        <taxon>Actinomycetes</taxon>
        <taxon>Micrococcales</taxon>
        <taxon>Micrococcaceae</taxon>
        <taxon>Kocuria</taxon>
    </lineage>
</organism>
<keyword evidence="4" id="KW-0949">S-adenosyl-L-methionine</keyword>
<proteinExistence type="predicted"/>
<dbReference type="GO" id="GO:0032259">
    <property type="term" value="P:methylation"/>
    <property type="evidence" value="ECO:0007669"/>
    <property type="project" value="UniProtKB-KW"/>
</dbReference>
<dbReference type="GO" id="GO:0000160">
    <property type="term" value="P:phosphorelay signal transduction system"/>
    <property type="evidence" value="ECO:0007669"/>
    <property type="project" value="InterPro"/>
</dbReference>
<dbReference type="GO" id="GO:0004852">
    <property type="term" value="F:uroporphyrinogen-III synthase activity"/>
    <property type="evidence" value="ECO:0007669"/>
    <property type="project" value="InterPro"/>
</dbReference>
<evidence type="ECO:0000256" key="2">
    <source>
        <dbReference type="ARBA" id="ARBA00022603"/>
    </source>
</evidence>
<dbReference type="Proteomes" id="UP000192929">
    <property type="component" value="Unassembled WGS sequence"/>
</dbReference>
<dbReference type="InterPro" id="IPR014776">
    <property type="entry name" value="4pyrrole_Mease_sub2"/>
</dbReference>
<dbReference type="GO" id="GO:0019354">
    <property type="term" value="P:siroheme biosynthetic process"/>
    <property type="evidence" value="ECO:0007669"/>
    <property type="project" value="InterPro"/>
</dbReference>
<keyword evidence="5" id="KW-0238">DNA-binding</keyword>
<evidence type="ECO:0000256" key="6">
    <source>
        <dbReference type="ARBA" id="ARBA00023244"/>
    </source>
</evidence>
<evidence type="ECO:0000256" key="3">
    <source>
        <dbReference type="ARBA" id="ARBA00022679"/>
    </source>
</evidence>
<accession>A0A1X7EDY9</accession>
<dbReference type="SUPFAM" id="SSF69618">
    <property type="entry name" value="HemD-like"/>
    <property type="match status" value="1"/>
</dbReference>
<evidence type="ECO:0000313" key="10">
    <source>
        <dbReference type="Proteomes" id="UP000192929"/>
    </source>
</evidence>
<dbReference type="RefSeq" id="WP_082943166.1">
    <property type="nucleotide sequence ID" value="NZ_FXAC01000030.1"/>
</dbReference>
<dbReference type="FunFam" id="3.40.1010.10:FF:000001">
    <property type="entry name" value="Siroheme synthase"/>
    <property type="match status" value="1"/>
</dbReference>
<evidence type="ECO:0000259" key="8">
    <source>
        <dbReference type="SMART" id="SM00862"/>
    </source>
</evidence>
<feature type="compositionally biased region" description="Basic and acidic residues" evidence="7">
    <location>
        <begin position="372"/>
        <end position="382"/>
    </location>
</feature>
<dbReference type="GO" id="GO:0006355">
    <property type="term" value="P:regulation of DNA-templated transcription"/>
    <property type="evidence" value="ECO:0007669"/>
    <property type="project" value="InterPro"/>
</dbReference>
<dbReference type="Pfam" id="PF02602">
    <property type="entry name" value="HEM4"/>
    <property type="match status" value="1"/>
</dbReference>
<evidence type="ECO:0000256" key="7">
    <source>
        <dbReference type="SAM" id="MobiDB-lite"/>
    </source>
</evidence>
<dbReference type="PANTHER" id="PTHR45790:SF3">
    <property type="entry name" value="S-ADENOSYL-L-METHIONINE-DEPENDENT UROPORPHYRINOGEN III METHYLTRANSFERASE, CHLOROPLASTIC"/>
    <property type="match status" value="1"/>
</dbReference>
<dbReference type="Gene3D" id="3.40.50.10090">
    <property type="match status" value="2"/>
</dbReference>
<feature type="region of interest" description="Disordered" evidence="7">
    <location>
        <begin position="372"/>
        <end position="426"/>
    </location>
</feature>
<dbReference type="InterPro" id="IPR006366">
    <property type="entry name" value="CobA/CysG_C"/>
</dbReference>
<dbReference type="Gene3D" id="1.10.10.10">
    <property type="entry name" value="Winged helix-like DNA-binding domain superfamily/Winged helix DNA-binding domain"/>
    <property type="match status" value="1"/>
</dbReference>
<dbReference type="NCBIfam" id="NF004790">
    <property type="entry name" value="PRK06136.1"/>
    <property type="match status" value="1"/>
</dbReference>
<dbReference type="GO" id="GO:0004851">
    <property type="term" value="F:uroporphyrin-III C-methyltransferase activity"/>
    <property type="evidence" value="ECO:0007669"/>
    <property type="project" value="UniProtKB-EC"/>
</dbReference>
<dbReference type="InterPro" id="IPR001867">
    <property type="entry name" value="OmpR/PhoB-type_DNA-bd"/>
</dbReference>
<dbReference type="InterPro" id="IPR016032">
    <property type="entry name" value="Sig_transdc_resp-reg_C-effctor"/>
</dbReference>
<dbReference type="AlphaFoldDB" id="A0A1X7EDY9"/>
<dbReference type="GO" id="GO:0003677">
    <property type="term" value="F:DNA binding"/>
    <property type="evidence" value="ECO:0007669"/>
    <property type="project" value="UniProtKB-KW"/>
</dbReference>
<evidence type="ECO:0000313" key="9">
    <source>
        <dbReference type="EMBL" id="SMF31907.1"/>
    </source>
</evidence>
<feature type="domain" description="OmpR/PhoB-type" evidence="8">
    <location>
        <begin position="727"/>
        <end position="796"/>
    </location>
</feature>
<dbReference type="CDD" id="cd06578">
    <property type="entry name" value="HemD"/>
    <property type="match status" value="1"/>
</dbReference>
<dbReference type="InterPro" id="IPR014777">
    <property type="entry name" value="4pyrrole_Mease_sub1"/>
</dbReference>
<dbReference type="CDD" id="cd11642">
    <property type="entry name" value="SUMT"/>
    <property type="match status" value="1"/>
</dbReference>
<dbReference type="SMART" id="SM00862">
    <property type="entry name" value="Trans_reg_C"/>
    <property type="match status" value="1"/>
</dbReference>
<evidence type="ECO:0000256" key="5">
    <source>
        <dbReference type="ARBA" id="ARBA00023125"/>
    </source>
</evidence>
<name>A0A1X7EDY9_9MICC</name>
<dbReference type="InterPro" id="IPR035996">
    <property type="entry name" value="4pyrrol_Methylase_sf"/>
</dbReference>
<keyword evidence="3 9" id="KW-0808">Transferase</keyword>
<dbReference type="SUPFAM" id="SSF46894">
    <property type="entry name" value="C-terminal effector domain of the bipartite response regulators"/>
    <property type="match status" value="1"/>
</dbReference>
<gene>
    <name evidence="9" type="ORF">SAMN06296028_1302</name>
</gene>
<dbReference type="Gene3D" id="3.40.1010.10">
    <property type="entry name" value="Cobalt-precorrin-4 Transmethylase, Domain 1"/>
    <property type="match status" value="1"/>
</dbReference>